<gene>
    <name evidence="2" type="ORF">ACFSTE_21250</name>
</gene>
<dbReference type="PANTHER" id="PTHR47572:SF5">
    <property type="entry name" value="BLR2277 PROTEIN"/>
    <property type="match status" value="1"/>
</dbReference>
<dbReference type="InterPro" id="IPR013658">
    <property type="entry name" value="SGL"/>
</dbReference>
<dbReference type="PROSITE" id="PS51257">
    <property type="entry name" value="PROKAR_LIPOPROTEIN"/>
    <property type="match status" value="1"/>
</dbReference>
<dbReference type="PANTHER" id="PTHR47572">
    <property type="entry name" value="LIPOPROTEIN-RELATED"/>
    <property type="match status" value="1"/>
</dbReference>
<dbReference type="Proteomes" id="UP001597459">
    <property type="component" value="Unassembled WGS sequence"/>
</dbReference>
<proteinExistence type="predicted"/>
<keyword evidence="3" id="KW-1185">Reference proteome</keyword>
<protein>
    <submittedName>
        <fullName evidence="2">SMP-30/gluconolactonase/LRE family protein</fullName>
    </submittedName>
</protein>
<sequence length="285" mass="31795">MSRQFFLGTLVMLLVFSCTDSQERTDLTEEGVFTKGIEGPATDSEGNIYAVNYSKEGTIGRVTTDGKSSLFISLPGKSIGNGIRFANDSIMYVADYTNHNILEINIKTKDIQVYAHQATANQPNDIAISPEGILYASDPDWKEGTGNVWKITKENGFELLEANMGTTNGIEVSPDGKKLYVNESVQRKVWVYDRMPSGNLKNKKEFYSFEDYGLDGMRCDPLGNLYICRYDKGTVAVLSPQGQLIKEYVLKGKKPTNITFSNDYKECFITMADRGCIEKVLNTLL</sequence>
<reference evidence="3" key="1">
    <citation type="journal article" date="2019" name="Int. J. Syst. Evol. Microbiol.">
        <title>The Global Catalogue of Microorganisms (GCM) 10K type strain sequencing project: providing services to taxonomists for standard genome sequencing and annotation.</title>
        <authorList>
            <consortium name="The Broad Institute Genomics Platform"/>
            <consortium name="The Broad Institute Genome Sequencing Center for Infectious Disease"/>
            <person name="Wu L."/>
            <person name="Ma J."/>
        </authorList>
    </citation>
    <scope>NUCLEOTIDE SEQUENCE [LARGE SCALE GENOMIC DNA]</scope>
    <source>
        <strain evidence="3">KCTC 42423</strain>
    </source>
</reference>
<dbReference type="RefSeq" id="WP_378254222.1">
    <property type="nucleotide sequence ID" value="NZ_JBHSJV010000001.1"/>
</dbReference>
<dbReference type="InterPro" id="IPR051262">
    <property type="entry name" value="SMP-30/CGR1_Lactonase"/>
</dbReference>
<evidence type="ECO:0000313" key="3">
    <source>
        <dbReference type="Proteomes" id="UP001597459"/>
    </source>
</evidence>
<dbReference type="Gene3D" id="2.120.10.30">
    <property type="entry name" value="TolB, C-terminal domain"/>
    <property type="match status" value="1"/>
</dbReference>
<feature type="domain" description="SMP-30/Gluconolactonase/LRE-like region" evidence="1">
    <location>
        <begin position="38"/>
        <end position="272"/>
    </location>
</feature>
<name>A0ABW5NCV1_9FLAO</name>
<dbReference type="EMBL" id="JBHULX010000048">
    <property type="protein sequence ID" value="MFD2593377.1"/>
    <property type="molecule type" value="Genomic_DNA"/>
</dbReference>
<comment type="caution">
    <text evidence="2">The sequence shown here is derived from an EMBL/GenBank/DDBJ whole genome shotgun (WGS) entry which is preliminary data.</text>
</comment>
<dbReference type="InterPro" id="IPR011042">
    <property type="entry name" value="6-blade_b-propeller_TolB-like"/>
</dbReference>
<evidence type="ECO:0000259" key="1">
    <source>
        <dbReference type="Pfam" id="PF08450"/>
    </source>
</evidence>
<dbReference type="SUPFAM" id="SSF63829">
    <property type="entry name" value="Calcium-dependent phosphotriesterase"/>
    <property type="match status" value="1"/>
</dbReference>
<accession>A0ABW5NCV1</accession>
<organism evidence="2 3">
    <name type="scientific">Aquimarina hainanensis</name>
    <dbReference type="NCBI Taxonomy" id="1578017"/>
    <lineage>
        <taxon>Bacteria</taxon>
        <taxon>Pseudomonadati</taxon>
        <taxon>Bacteroidota</taxon>
        <taxon>Flavobacteriia</taxon>
        <taxon>Flavobacteriales</taxon>
        <taxon>Flavobacteriaceae</taxon>
        <taxon>Aquimarina</taxon>
    </lineage>
</organism>
<dbReference type="Pfam" id="PF08450">
    <property type="entry name" value="SGL"/>
    <property type="match status" value="1"/>
</dbReference>
<evidence type="ECO:0000313" key="2">
    <source>
        <dbReference type="EMBL" id="MFD2593377.1"/>
    </source>
</evidence>